<dbReference type="EMBL" id="CAESAF010000012">
    <property type="protein sequence ID" value="CAB4331894.1"/>
    <property type="molecule type" value="Genomic_DNA"/>
</dbReference>
<dbReference type="PROSITE" id="PS51167">
    <property type="entry name" value="CHORISMATE_MUT_1"/>
    <property type="match status" value="1"/>
</dbReference>
<dbReference type="CDD" id="cd02185">
    <property type="entry name" value="AroH"/>
    <property type="match status" value="1"/>
</dbReference>
<dbReference type="PANTHER" id="PTHR21164">
    <property type="entry name" value="CHORISMATE MUTASE"/>
    <property type="match status" value="1"/>
</dbReference>
<gene>
    <name evidence="1" type="ORF">UFOPK3574_00246</name>
</gene>
<dbReference type="SUPFAM" id="SSF55298">
    <property type="entry name" value="YjgF-like"/>
    <property type="match status" value="1"/>
</dbReference>
<evidence type="ECO:0000313" key="1">
    <source>
        <dbReference type="EMBL" id="CAB4331894.1"/>
    </source>
</evidence>
<dbReference type="InterPro" id="IPR008243">
    <property type="entry name" value="Chorismate_mutase_AroH"/>
</dbReference>
<dbReference type="InterPro" id="IPR035959">
    <property type="entry name" value="RutC-like_sf"/>
</dbReference>
<dbReference type="PIRSF" id="PIRSF005965">
    <property type="entry name" value="Chor_mut_AroH"/>
    <property type="match status" value="1"/>
</dbReference>
<organism evidence="1">
    <name type="scientific">freshwater metagenome</name>
    <dbReference type="NCBI Taxonomy" id="449393"/>
    <lineage>
        <taxon>unclassified sequences</taxon>
        <taxon>metagenomes</taxon>
        <taxon>ecological metagenomes</taxon>
    </lineage>
</organism>
<dbReference type="GO" id="GO:0004106">
    <property type="term" value="F:chorismate mutase activity"/>
    <property type="evidence" value="ECO:0007669"/>
    <property type="project" value="TreeGrafter"/>
</dbReference>
<accession>A0A6J5YP41</accession>
<dbReference type="AlphaFoldDB" id="A0A6J5YP41"/>
<dbReference type="PANTHER" id="PTHR21164:SF0">
    <property type="entry name" value="CHORISMATE MUTASE AROH"/>
    <property type="match status" value="1"/>
</dbReference>
<protein>
    <submittedName>
        <fullName evidence="1">Unannotated protein</fullName>
    </submittedName>
</protein>
<dbReference type="Gene3D" id="3.30.1330.40">
    <property type="entry name" value="RutC-like"/>
    <property type="match status" value="1"/>
</dbReference>
<dbReference type="NCBIfam" id="TIGR01796">
    <property type="entry name" value="CM_mono_aroH"/>
    <property type="match status" value="1"/>
</dbReference>
<dbReference type="GO" id="GO:0046417">
    <property type="term" value="P:chorismate metabolic process"/>
    <property type="evidence" value="ECO:0007669"/>
    <property type="project" value="TreeGrafter"/>
</dbReference>
<name>A0A6J5YP41_9ZZZZ</name>
<sequence length="121" mass="12836">MSSVRAIRGATQASANTAVAIGDATKELLIEMLKANGITSEDVISVIFTVSPDLNAAFPAGSARELGFSDVPLICSVEIDVPGALERTIRVMAHVETRLKKSEISHIYLGAAKSLRRDIAQ</sequence>
<reference evidence="1" key="1">
    <citation type="submission" date="2020-05" db="EMBL/GenBank/DDBJ databases">
        <authorList>
            <person name="Chiriac C."/>
            <person name="Salcher M."/>
            <person name="Ghai R."/>
            <person name="Kavagutti S V."/>
        </authorList>
    </citation>
    <scope>NUCLEOTIDE SEQUENCE</scope>
</reference>
<dbReference type="Pfam" id="PF07736">
    <property type="entry name" value="CM_1"/>
    <property type="match status" value="1"/>
</dbReference>
<proteinExistence type="predicted"/>